<feature type="domain" description="Restriction endonuclease type II NotI" evidence="1">
    <location>
        <begin position="11"/>
        <end position="214"/>
    </location>
</feature>
<proteinExistence type="predicted"/>
<accession>A0AAW9SSQ7</accession>
<dbReference type="RefSeq" id="WP_347167188.1">
    <property type="nucleotide sequence ID" value="NZ_JBDNCH010000002.1"/>
</dbReference>
<reference evidence="2 3" key="1">
    <citation type="submission" date="2024-05" db="EMBL/GenBank/DDBJ databases">
        <title>Genome sequence of Ponticoccus litoralis KCCM 90028.</title>
        <authorList>
            <person name="Kim J.M."/>
            <person name="Lee J.K."/>
            <person name="Choi B.J."/>
            <person name="Bayburt H."/>
            <person name="Baek J.H."/>
            <person name="Jeon C.O."/>
        </authorList>
    </citation>
    <scope>NUCLEOTIDE SEQUENCE [LARGE SCALE GENOMIC DNA]</scope>
    <source>
        <strain evidence="2 3">KCCM 90028</strain>
    </source>
</reference>
<keyword evidence="2" id="KW-0255">Endonuclease</keyword>
<dbReference type="EMBL" id="JBDNCH010000002">
    <property type="protein sequence ID" value="MEN9062190.1"/>
    <property type="molecule type" value="Genomic_DNA"/>
</dbReference>
<dbReference type="Proteomes" id="UP001428774">
    <property type="component" value="Unassembled WGS sequence"/>
</dbReference>
<evidence type="ECO:0000313" key="3">
    <source>
        <dbReference type="Proteomes" id="UP001428774"/>
    </source>
</evidence>
<evidence type="ECO:0000313" key="2">
    <source>
        <dbReference type="EMBL" id="MEN9062190.1"/>
    </source>
</evidence>
<protein>
    <submittedName>
        <fullName evidence="2">NotI family restriction endonuclease</fullName>
    </submittedName>
</protein>
<dbReference type="GO" id="GO:0004519">
    <property type="term" value="F:endonuclease activity"/>
    <property type="evidence" value="ECO:0007669"/>
    <property type="project" value="UniProtKB-KW"/>
</dbReference>
<gene>
    <name evidence="2" type="ORF">ABFB10_15475</name>
</gene>
<dbReference type="Pfam" id="PF12183">
    <property type="entry name" value="NotI"/>
    <property type="match status" value="1"/>
</dbReference>
<dbReference type="AlphaFoldDB" id="A0AAW9SSQ7"/>
<evidence type="ECO:0000259" key="1">
    <source>
        <dbReference type="Pfam" id="PF12183"/>
    </source>
</evidence>
<dbReference type="InterPro" id="IPR022009">
    <property type="entry name" value="Resctriction_endonuc_II_NotI"/>
</dbReference>
<keyword evidence="2" id="KW-0378">Hydrolase</keyword>
<sequence>MGVAPADSGYICPFIKTECPKRSTNLGGNEPYPTCSLWRGSKGKPRETERDLICVCPKRFYQVDWLQEVIDHCWPFDPPKNPMIASEVQMSGFGNVDFVIADQDDDGAIGNFLSVELQAVDITGSAYPAYDALRGGLELPKRPTYGFNWDNVYKRYITQLVRKGYFHHHWGTKIIAVIQDQVYQSVIDKADFMRTPNVRDKTVNIVFMTYVFEDDPTRPGEFRPKISRVEGTSHASLQNAIMYKEAPAIDDFKAKISGALSRHT</sequence>
<keyword evidence="2" id="KW-0540">Nuclease</keyword>
<keyword evidence="3" id="KW-1185">Reference proteome</keyword>
<organism evidence="2 3">
    <name type="scientific">Ponticoccus litoralis</name>
    <dbReference type="NCBI Taxonomy" id="422297"/>
    <lineage>
        <taxon>Bacteria</taxon>
        <taxon>Pseudomonadati</taxon>
        <taxon>Pseudomonadota</taxon>
        <taxon>Alphaproteobacteria</taxon>
        <taxon>Rhodobacterales</taxon>
        <taxon>Roseobacteraceae</taxon>
        <taxon>Ponticoccus</taxon>
    </lineage>
</organism>
<name>A0AAW9SSQ7_9RHOB</name>
<comment type="caution">
    <text evidence="2">The sequence shown here is derived from an EMBL/GenBank/DDBJ whole genome shotgun (WGS) entry which is preliminary data.</text>
</comment>